<proteinExistence type="predicted"/>
<keyword evidence="2" id="KW-1185">Reference proteome</keyword>
<reference evidence="1" key="1">
    <citation type="submission" date="2023-04" db="EMBL/GenBank/DDBJ databases">
        <title>Black Yeasts Isolated from many extreme environments.</title>
        <authorList>
            <person name="Coleine C."/>
            <person name="Stajich J.E."/>
            <person name="Selbmann L."/>
        </authorList>
    </citation>
    <scope>NUCLEOTIDE SEQUENCE</scope>
    <source>
        <strain evidence="1">CCFEE 5312</strain>
    </source>
</reference>
<dbReference type="EMBL" id="JAWDJX010000050">
    <property type="protein sequence ID" value="KAK3048343.1"/>
    <property type="molecule type" value="Genomic_DNA"/>
</dbReference>
<evidence type="ECO:0000313" key="1">
    <source>
        <dbReference type="EMBL" id="KAK3048343.1"/>
    </source>
</evidence>
<sequence length="97" mass="10602">MDPNALNPLQVDISDPSVRVTGIDAIWHNIDATSADAFTTFRKWFQDDLDTMVARVNGHVQQGLYSQIAINASKHSIVVICASKLALKDFPDGAFEG</sequence>
<gene>
    <name evidence="1" type="ORF">LTR09_010336</name>
</gene>
<comment type="caution">
    <text evidence="1">The sequence shown here is derived from an EMBL/GenBank/DDBJ whole genome shotgun (WGS) entry which is preliminary data.</text>
</comment>
<name>A0AAJ0D7X1_9PEZI</name>
<dbReference type="Proteomes" id="UP001271007">
    <property type="component" value="Unassembled WGS sequence"/>
</dbReference>
<accession>A0AAJ0D7X1</accession>
<protein>
    <submittedName>
        <fullName evidence="1">Uncharacterized protein</fullName>
    </submittedName>
</protein>
<dbReference type="AlphaFoldDB" id="A0AAJ0D7X1"/>
<evidence type="ECO:0000313" key="2">
    <source>
        <dbReference type="Proteomes" id="UP001271007"/>
    </source>
</evidence>
<organism evidence="1 2">
    <name type="scientific">Extremus antarcticus</name>
    <dbReference type="NCBI Taxonomy" id="702011"/>
    <lineage>
        <taxon>Eukaryota</taxon>
        <taxon>Fungi</taxon>
        <taxon>Dikarya</taxon>
        <taxon>Ascomycota</taxon>
        <taxon>Pezizomycotina</taxon>
        <taxon>Dothideomycetes</taxon>
        <taxon>Dothideomycetidae</taxon>
        <taxon>Mycosphaerellales</taxon>
        <taxon>Extremaceae</taxon>
        <taxon>Extremus</taxon>
    </lineage>
</organism>